<name>A0ABV3A0P1_9ACTN</name>
<keyword evidence="4" id="KW-1185">Reference proteome</keyword>
<feature type="transmembrane region" description="Helical" evidence="2">
    <location>
        <begin position="171"/>
        <end position="195"/>
    </location>
</feature>
<evidence type="ECO:0000256" key="1">
    <source>
        <dbReference type="SAM" id="MobiDB-lite"/>
    </source>
</evidence>
<evidence type="ECO:0000313" key="3">
    <source>
        <dbReference type="EMBL" id="MEU5705515.1"/>
    </source>
</evidence>
<dbReference type="EMBL" id="JBFAEG010000001">
    <property type="protein sequence ID" value="MEU5705515.1"/>
    <property type="molecule type" value="Genomic_DNA"/>
</dbReference>
<accession>A0ABV3A0P1</accession>
<feature type="transmembrane region" description="Helical" evidence="2">
    <location>
        <begin position="207"/>
        <end position="226"/>
    </location>
</feature>
<dbReference type="Proteomes" id="UP001551011">
    <property type="component" value="Unassembled WGS sequence"/>
</dbReference>
<dbReference type="RefSeq" id="WP_030640818.1">
    <property type="nucleotide sequence ID" value="NZ_JBFAEG010000001.1"/>
</dbReference>
<evidence type="ECO:0008006" key="5">
    <source>
        <dbReference type="Google" id="ProtNLM"/>
    </source>
</evidence>
<sequence length="562" mass="59115">MAGGAHVTVDAARREHARRASAGSGRAVWPTAAVAVAFSLAQLVLVRPGLGLGWDETVYVSQVSGHAPASFFSAPRARGVSLLVAPVATWSSSTALLRIYLALLSGLALFLALRAWRGLLPVRVLAFGGALFASLWVTLFYGPQAMPNYWVAVAALAAVACFLRAPTDRGALWGLAGSAVLMAWMRPVDAVWATLPLLALGLARRRWRALAVLLAGLAAGAAEWVVEAYASYGGLARRLSDGSAIQGGLGWHFAVVDQLRSLGGRTLCRPCTGALPHPLVTLWWFALPVLAALALVVAVRARRAAPTLLPLACAATAAFPYLFLIGYAAPRFLLPAYALLAIPVADALVHLTTGPRRAHAPNHHPARHPGRRMAPRPAQRSASRLIPRPIRRLSPRPDWRTGPRPLPGTARRSSQDPVRRPGSHPAPPPARRPLVLAVVGVGLAVHLAVQLAVLLHVVGAATTAHDAWARTAAEMQRRGVRAPCLVTGHEAIPVAFAAGCSSAATAGPNANITEDGIVRTARRTPVATLVPTGSAPPRYARDWPSVPVGAVRLYYAVPGAAS</sequence>
<feature type="transmembrane region" description="Helical" evidence="2">
    <location>
        <begin position="27"/>
        <end position="46"/>
    </location>
</feature>
<evidence type="ECO:0000313" key="4">
    <source>
        <dbReference type="Proteomes" id="UP001551011"/>
    </source>
</evidence>
<gene>
    <name evidence="3" type="ORF">AB0H04_01260</name>
</gene>
<protein>
    <recommendedName>
        <fullName evidence="5">Integral membrane protein</fullName>
    </recommendedName>
</protein>
<keyword evidence="2" id="KW-0472">Membrane</keyword>
<feature type="transmembrane region" description="Helical" evidence="2">
    <location>
        <begin position="308"/>
        <end position="328"/>
    </location>
</feature>
<feature type="transmembrane region" description="Helical" evidence="2">
    <location>
        <begin position="122"/>
        <end position="141"/>
    </location>
</feature>
<proteinExistence type="predicted"/>
<feature type="transmembrane region" description="Helical" evidence="2">
    <location>
        <begin position="99"/>
        <end position="116"/>
    </location>
</feature>
<feature type="compositionally biased region" description="Basic residues" evidence="1">
    <location>
        <begin position="356"/>
        <end position="374"/>
    </location>
</feature>
<keyword evidence="2" id="KW-0812">Transmembrane</keyword>
<feature type="transmembrane region" description="Helical" evidence="2">
    <location>
        <begin position="282"/>
        <end position="301"/>
    </location>
</feature>
<feature type="region of interest" description="Disordered" evidence="1">
    <location>
        <begin position="355"/>
        <end position="431"/>
    </location>
</feature>
<organism evidence="3 4">
    <name type="scientific">Streptomyces flaveolus</name>
    <dbReference type="NCBI Taxonomy" id="67297"/>
    <lineage>
        <taxon>Bacteria</taxon>
        <taxon>Bacillati</taxon>
        <taxon>Actinomycetota</taxon>
        <taxon>Actinomycetes</taxon>
        <taxon>Kitasatosporales</taxon>
        <taxon>Streptomycetaceae</taxon>
        <taxon>Streptomyces</taxon>
    </lineage>
</organism>
<reference evidence="3 4" key="1">
    <citation type="submission" date="2024-06" db="EMBL/GenBank/DDBJ databases">
        <title>The Natural Products Discovery Center: Release of the First 8490 Sequenced Strains for Exploring Actinobacteria Biosynthetic Diversity.</title>
        <authorList>
            <person name="Kalkreuter E."/>
            <person name="Kautsar S.A."/>
            <person name="Yang D."/>
            <person name="Bader C.D."/>
            <person name="Teijaro C.N."/>
            <person name="Fluegel L."/>
            <person name="Davis C.M."/>
            <person name="Simpson J.R."/>
            <person name="Lauterbach L."/>
            <person name="Steele A.D."/>
            <person name="Gui C."/>
            <person name="Meng S."/>
            <person name="Li G."/>
            <person name="Viehrig K."/>
            <person name="Ye F."/>
            <person name="Su P."/>
            <person name="Kiefer A.F."/>
            <person name="Nichols A."/>
            <person name="Cepeda A.J."/>
            <person name="Yan W."/>
            <person name="Fan B."/>
            <person name="Jiang Y."/>
            <person name="Adhikari A."/>
            <person name="Zheng C.-J."/>
            <person name="Schuster L."/>
            <person name="Cowan T.M."/>
            <person name="Smanski M.J."/>
            <person name="Chevrette M.G."/>
            <person name="De Carvalho L.P.S."/>
            <person name="Shen B."/>
        </authorList>
    </citation>
    <scope>NUCLEOTIDE SEQUENCE [LARGE SCALE GENOMIC DNA]</scope>
    <source>
        <strain evidence="3 4">NPDC020594</strain>
    </source>
</reference>
<evidence type="ECO:0000256" key="2">
    <source>
        <dbReference type="SAM" id="Phobius"/>
    </source>
</evidence>
<keyword evidence="2" id="KW-1133">Transmembrane helix</keyword>
<comment type="caution">
    <text evidence="3">The sequence shown here is derived from an EMBL/GenBank/DDBJ whole genome shotgun (WGS) entry which is preliminary data.</text>
</comment>